<comment type="caution">
    <text evidence="2">The sequence shown here is derived from an EMBL/GenBank/DDBJ whole genome shotgun (WGS) entry which is preliminary data.</text>
</comment>
<dbReference type="SUPFAM" id="SSF81593">
    <property type="entry name" value="Nucleotidyltransferase substrate binding subunit/domain"/>
    <property type="match status" value="1"/>
</dbReference>
<name>A0A1F6CY12_HANXR</name>
<proteinExistence type="predicted"/>
<dbReference type="EMBL" id="MFKF01000113">
    <property type="protein sequence ID" value="OGG54064.1"/>
    <property type="molecule type" value="Genomic_DNA"/>
</dbReference>
<accession>A0A1F6CY12</accession>
<feature type="domain" description="HEPN" evidence="1">
    <location>
        <begin position="9"/>
        <end position="120"/>
    </location>
</feature>
<dbReference type="Proteomes" id="UP000178606">
    <property type="component" value="Unassembled WGS sequence"/>
</dbReference>
<dbReference type="GO" id="GO:0003677">
    <property type="term" value="F:DNA binding"/>
    <property type="evidence" value="ECO:0007669"/>
    <property type="project" value="UniProtKB-KW"/>
</dbReference>
<evidence type="ECO:0000313" key="2">
    <source>
        <dbReference type="EMBL" id="OGG54064.1"/>
    </source>
</evidence>
<dbReference type="Gene3D" id="1.20.120.330">
    <property type="entry name" value="Nucleotidyltransferases domain 2"/>
    <property type="match status" value="1"/>
</dbReference>
<keyword evidence="2" id="KW-0238">DNA-binding</keyword>
<dbReference type="InterPro" id="IPR007842">
    <property type="entry name" value="HEPN_dom"/>
</dbReference>
<sequence>MPNRDQDWFNQAIRDLEQAEDSRRAGRHEWACFAAQQGAEKGVKALHLHLGQEAWGHVIARLLQELPEAVSVPEDLIEKGRVLDTFYIPSRYPNSHPEGAPFEHYGPLQSEEAIRYAREVLEFVRAQMA</sequence>
<organism evidence="2 3">
    <name type="scientific">Handelsmanbacteria sp. (strain RIFCSPLOWO2_12_FULL_64_10)</name>
    <dbReference type="NCBI Taxonomy" id="1817868"/>
    <lineage>
        <taxon>Bacteria</taxon>
        <taxon>Candidatus Handelsmaniibacteriota</taxon>
    </lineage>
</organism>
<dbReference type="AlphaFoldDB" id="A0A1F6CY12"/>
<dbReference type="Pfam" id="PF05168">
    <property type="entry name" value="HEPN"/>
    <property type="match status" value="1"/>
</dbReference>
<evidence type="ECO:0000313" key="3">
    <source>
        <dbReference type="Proteomes" id="UP000178606"/>
    </source>
</evidence>
<dbReference type="SMART" id="SM00748">
    <property type="entry name" value="HEPN"/>
    <property type="match status" value="1"/>
</dbReference>
<protein>
    <submittedName>
        <fullName evidence="2">DNA-binding protein</fullName>
    </submittedName>
</protein>
<reference evidence="2 3" key="1">
    <citation type="journal article" date="2016" name="Nat. Commun.">
        <title>Thousands of microbial genomes shed light on interconnected biogeochemical processes in an aquifer system.</title>
        <authorList>
            <person name="Anantharaman K."/>
            <person name="Brown C.T."/>
            <person name="Hug L.A."/>
            <person name="Sharon I."/>
            <person name="Castelle C.J."/>
            <person name="Probst A.J."/>
            <person name="Thomas B.C."/>
            <person name="Singh A."/>
            <person name="Wilkins M.J."/>
            <person name="Karaoz U."/>
            <person name="Brodie E.L."/>
            <person name="Williams K.H."/>
            <person name="Hubbard S.S."/>
            <person name="Banfield J.F."/>
        </authorList>
    </citation>
    <scope>NUCLEOTIDE SEQUENCE [LARGE SCALE GENOMIC DNA]</scope>
    <source>
        <strain evidence="3">RIFCSPLOWO2_12_FULL_64_10</strain>
    </source>
</reference>
<evidence type="ECO:0000259" key="1">
    <source>
        <dbReference type="PROSITE" id="PS50910"/>
    </source>
</evidence>
<gene>
    <name evidence="2" type="ORF">A3F84_17485</name>
</gene>
<dbReference type="PROSITE" id="PS50910">
    <property type="entry name" value="HEPN"/>
    <property type="match status" value="1"/>
</dbReference>